<dbReference type="Proteomes" id="UP001596119">
    <property type="component" value="Unassembled WGS sequence"/>
</dbReference>
<protein>
    <submittedName>
        <fullName evidence="3">Alpha/beta family hydrolase</fullName>
    </submittedName>
</protein>
<sequence length="228" mass="22861">MTNLGPAELAEVPTPHGPARVHVRRAPGTPRGALLMGHGAGGGVDAPDLRAATRAALDVGLHVVLVEQPYRVAGRRAPAPATQLDAAWDAVVEALRGEGAQGGAAGGPGAGSAAGAVGGLAADLPVLFGGRSSGARVACRCAAAGGATGVVCLAFPLHPPGRPEKHRTAEIDGVTVPVLVVQGESDPFGRPEPTATREVVLLPGDHSLKKDVPAVEKAVADWLSRHLP</sequence>
<dbReference type="GO" id="GO:0016787">
    <property type="term" value="F:hydrolase activity"/>
    <property type="evidence" value="ECO:0007669"/>
    <property type="project" value="UniProtKB-KW"/>
</dbReference>
<proteinExistence type="predicted"/>
<dbReference type="Gene3D" id="3.40.50.1820">
    <property type="entry name" value="alpha/beta hydrolase"/>
    <property type="match status" value="1"/>
</dbReference>
<dbReference type="EMBL" id="JBHSQK010000035">
    <property type="protein sequence ID" value="MFC5949600.1"/>
    <property type="molecule type" value="Genomic_DNA"/>
</dbReference>
<gene>
    <name evidence="3" type="ORF">ACFQH9_15100</name>
</gene>
<reference evidence="4" key="1">
    <citation type="journal article" date="2019" name="Int. J. Syst. Evol. Microbiol.">
        <title>The Global Catalogue of Microorganisms (GCM) 10K type strain sequencing project: providing services to taxonomists for standard genome sequencing and annotation.</title>
        <authorList>
            <consortium name="The Broad Institute Genomics Platform"/>
            <consortium name="The Broad Institute Genome Sequencing Center for Infectious Disease"/>
            <person name="Wu L."/>
            <person name="Ma J."/>
        </authorList>
    </citation>
    <scope>NUCLEOTIDE SEQUENCE [LARGE SCALE GENOMIC DNA]</scope>
    <source>
        <strain evidence="4">CGMCC 4.7397</strain>
    </source>
</reference>
<dbReference type="RefSeq" id="WP_379566718.1">
    <property type="nucleotide sequence ID" value="NZ_JBHSQK010000035.1"/>
</dbReference>
<keyword evidence="4" id="KW-1185">Reference proteome</keyword>
<dbReference type="Pfam" id="PF20408">
    <property type="entry name" value="Abhydrolase_11"/>
    <property type="match status" value="1"/>
</dbReference>
<dbReference type="InterPro" id="IPR026555">
    <property type="entry name" value="NSL3/Tex30"/>
</dbReference>
<dbReference type="PANTHER" id="PTHR13136:SF11">
    <property type="entry name" value="TESTIS-EXPRESSED PROTEIN 30"/>
    <property type="match status" value="1"/>
</dbReference>
<keyword evidence="3" id="KW-0378">Hydrolase</keyword>
<comment type="caution">
    <text evidence="3">The sequence shown here is derived from an EMBL/GenBank/DDBJ whole genome shotgun (WGS) entry which is preliminary data.</text>
</comment>
<feature type="region of interest" description="Disordered" evidence="1">
    <location>
        <begin position="1"/>
        <end position="20"/>
    </location>
</feature>
<dbReference type="InterPro" id="IPR029058">
    <property type="entry name" value="AB_hydrolase_fold"/>
</dbReference>
<feature type="domain" description="KANL3/Tex30 alpha/beta hydrolase-like" evidence="2">
    <location>
        <begin position="32"/>
        <end position="209"/>
    </location>
</feature>
<evidence type="ECO:0000313" key="4">
    <source>
        <dbReference type="Proteomes" id="UP001596119"/>
    </source>
</evidence>
<name>A0ABW1I886_9PSEU</name>
<organism evidence="3 4">
    <name type="scientific">Pseudonocardia lutea</name>
    <dbReference type="NCBI Taxonomy" id="2172015"/>
    <lineage>
        <taxon>Bacteria</taxon>
        <taxon>Bacillati</taxon>
        <taxon>Actinomycetota</taxon>
        <taxon>Actinomycetes</taxon>
        <taxon>Pseudonocardiales</taxon>
        <taxon>Pseudonocardiaceae</taxon>
        <taxon>Pseudonocardia</taxon>
    </lineage>
</organism>
<evidence type="ECO:0000259" key="2">
    <source>
        <dbReference type="Pfam" id="PF20408"/>
    </source>
</evidence>
<dbReference type="PANTHER" id="PTHR13136">
    <property type="entry name" value="TESTIS DEVELOPMENT PROTEIN PRTD"/>
    <property type="match status" value="1"/>
</dbReference>
<dbReference type="InterPro" id="IPR046879">
    <property type="entry name" value="KANL3/Tex30_Abhydrolase"/>
</dbReference>
<dbReference type="SUPFAM" id="SSF53474">
    <property type="entry name" value="alpha/beta-Hydrolases"/>
    <property type="match status" value="1"/>
</dbReference>
<accession>A0ABW1I886</accession>
<evidence type="ECO:0000313" key="3">
    <source>
        <dbReference type="EMBL" id="MFC5949600.1"/>
    </source>
</evidence>
<evidence type="ECO:0000256" key="1">
    <source>
        <dbReference type="SAM" id="MobiDB-lite"/>
    </source>
</evidence>